<keyword evidence="1" id="KW-0812">Transmembrane</keyword>
<evidence type="ECO:0000256" key="1">
    <source>
        <dbReference type="SAM" id="Phobius"/>
    </source>
</evidence>
<feature type="transmembrane region" description="Helical" evidence="1">
    <location>
        <begin position="7"/>
        <end position="25"/>
    </location>
</feature>
<evidence type="ECO:0000313" key="3">
    <source>
        <dbReference type="Proteomes" id="UP000188219"/>
    </source>
</evidence>
<sequence>MFRLSDLFIFLAVAISFALSSYLWFNGYREQGVFTALWVPSILAFGIYVKVSALLARSE</sequence>
<evidence type="ECO:0000313" key="2">
    <source>
        <dbReference type="EMBL" id="AQQ66259.1"/>
    </source>
</evidence>
<organism evidence="2 3">
    <name type="scientific">Microbulbifer agarilyticus</name>
    <dbReference type="NCBI Taxonomy" id="260552"/>
    <lineage>
        <taxon>Bacteria</taxon>
        <taxon>Pseudomonadati</taxon>
        <taxon>Pseudomonadota</taxon>
        <taxon>Gammaproteobacteria</taxon>
        <taxon>Cellvibrionales</taxon>
        <taxon>Microbulbiferaceae</taxon>
        <taxon>Microbulbifer</taxon>
    </lineage>
</organism>
<dbReference type="RefSeq" id="WP_029249779.1">
    <property type="nucleotide sequence ID" value="NZ_CP019650.1"/>
</dbReference>
<keyword evidence="1" id="KW-0472">Membrane</keyword>
<proteinExistence type="predicted"/>
<keyword evidence="3" id="KW-1185">Reference proteome</keyword>
<reference evidence="2" key="1">
    <citation type="submission" date="2017-02" db="EMBL/GenBank/DDBJ databases">
        <title>Genome of Microbulbifer agarilyticus GP101.</title>
        <authorList>
            <person name="Jung J."/>
            <person name="Bae S.S."/>
            <person name="Baek K."/>
        </authorList>
    </citation>
    <scope>NUCLEOTIDE SEQUENCE [LARGE SCALE GENOMIC DNA]</scope>
    <source>
        <strain evidence="2">GP101</strain>
    </source>
</reference>
<dbReference type="OrthoDB" id="1202835at2"/>
<feature type="transmembrane region" description="Helical" evidence="1">
    <location>
        <begin position="37"/>
        <end position="56"/>
    </location>
</feature>
<dbReference type="EMBL" id="CP019650">
    <property type="protein sequence ID" value="AQQ66259.1"/>
    <property type="molecule type" value="Genomic_DNA"/>
</dbReference>
<dbReference type="AlphaFoldDB" id="A0A1Q2M0S8"/>
<dbReference type="Proteomes" id="UP000188219">
    <property type="component" value="Chromosome"/>
</dbReference>
<gene>
    <name evidence="2" type="ORF">Mag101_00280</name>
</gene>
<name>A0A1Q2M0S8_9GAMM</name>
<accession>A0A1Q2M0S8</accession>
<keyword evidence="1" id="KW-1133">Transmembrane helix</keyword>
<protein>
    <submittedName>
        <fullName evidence="2">Uncharacterized protein</fullName>
    </submittedName>
</protein>
<dbReference type="KEGG" id="maga:Mag101_00280"/>